<feature type="region of interest" description="Interaction with tRNA" evidence="9">
    <location>
        <begin position="154"/>
        <end position="156"/>
    </location>
</feature>
<proteinExistence type="inferred from homology"/>
<dbReference type="Pfam" id="PF20259">
    <property type="entry name" value="tRNA_Me_trans_M"/>
    <property type="match status" value="1"/>
</dbReference>
<evidence type="ECO:0000313" key="13">
    <source>
        <dbReference type="Proteomes" id="UP000178427"/>
    </source>
</evidence>
<dbReference type="PANTHER" id="PTHR11933">
    <property type="entry name" value="TRNA 5-METHYLAMINOMETHYL-2-THIOURIDYLATE -METHYLTRANSFERASE"/>
    <property type="match status" value="1"/>
</dbReference>
<feature type="active site" description="Cysteine persulfide intermediate" evidence="9">
    <location>
        <position position="204"/>
    </location>
</feature>
<keyword evidence="4 9" id="KW-0547">Nucleotide-binding</keyword>
<comment type="caution">
    <text evidence="9">Lacks conserved residue(s) required for the propagation of feature annotation.</text>
</comment>
<evidence type="ECO:0000256" key="2">
    <source>
        <dbReference type="ARBA" id="ARBA00022679"/>
    </source>
</evidence>
<dbReference type="Proteomes" id="UP000178427">
    <property type="component" value="Unassembled WGS sequence"/>
</dbReference>
<sequence length="367" mass="40088">MKVFVGLSGGVDSAVSAALLQKEGHEVTGVFIRIALPGYPCSAGVDQLDAMRVAAHLKIPFLAIDLSKEYKKRVFEISIKEFAKGRTPNPDALCNREIKFGLFFDWCMEQGADAVATGHYARVQQCVPLRRDKHDPNSSGEHTVALLSGVDPDKDQSYFLWAVPETKLRQTLFPVGSLKKPAVRKLAQKLGLPNAERKDSQGLCFLGDVSIDDMLQQELTLVPGDVLNEEGAVVGKHAGVQAYTLGQRHGFELFNQGPSAVPQYVVGKDTEFNTVTVSAEKFPRGSTQTVVELSEENWIGDVVDGPCTARYRYRQTLIPANKNGSTITLLEPHFVPEGQSLVLYRGGRCLGGGVILTARHGDTHRKS</sequence>
<protein>
    <recommendedName>
        <fullName evidence="9">tRNA-specific 2-thiouridylase MnmA</fullName>
        <ecNumber evidence="9">2.8.1.13</ecNumber>
    </recommendedName>
</protein>
<dbReference type="InterPro" id="IPR023382">
    <property type="entry name" value="MnmA-like_central_sf"/>
</dbReference>
<evidence type="ECO:0000256" key="3">
    <source>
        <dbReference type="ARBA" id="ARBA00022694"/>
    </source>
</evidence>
<dbReference type="PANTHER" id="PTHR11933:SF5">
    <property type="entry name" value="MITOCHONDRIAL TRNA-SPECIFIC 2-THIOURIDYLASE 1"/>
    <property type="match status" value="1"/>
</dbReference>
<evidence type="ECO:0000313" key="12">
    <source>
        <dbReference type="EMBL" id="OGG73822.1"/>
    </source>
</evidence>
<keyword evidence="7" id="KW-1015">Disulfide bond</keyword>
<dbReference type="Gene3D" id="3.40.50.620">
    <property type="entry name" value="HUPs"/>
    <property type="match status" value="1"/>
</dbReference>
<comment type="subcellular location">
    <subcellularLocation>
        <location evidence="9">Cytoplasm</location>
    </subcellularLocation>
</comment>
<dbReference type="AlphaFoldDB" id="A0A1F6EKI0"/>
<evidence type="ECO:0000256" key="8">
    <source>
        <dbReference type="ARBA" id="ARBA00051542"/>
    </source>
</evidence>
<feature type="domain" description="tRNA-specific 2-thiouridylase MnmA-like central" evidence="11">
    <location>
        <begin position="213"/>
        <end position="278"/>
    </location>
</feature>
<keyword evidence="2 9" id="KW-0808">Transferase</keyword>
<comment type="catalytic activity">
    <reaction evidence="8 9">
        <text>S-sulfanyl-L-cysteinyl-[protein] + uridine(34) in tRNA + AH2 + ATP = 2-thiouridine(34) in tRNA + L-cysteinyl-[protein] + A + AMP + diphosphate + H(+)</text>
        <dbReference type="Rhea" id="RHEA:47032"/>
        <dbReference type="Rhea" id="RHEA-COMP:10131"/>
        <dbReference type="Rhea" id="RHEA-COMP:11726"/>
        <dbReference type="Rhea" id="RHEA-COMP:11727"/>
        <dbReference type="Rhea" id="RHEA-COMP:11728"/>
        <dbReference type="ChEBI" id="CHEBI:13193"/>
        <dbReference type="ChEBI" id="CHEBI:15378"/>
        <dbReference type="ChEBI" id="CHEBI:17499"/>
        <dbReference type="ChEBI" id="CHEBI:29950"/>
        <dbReference type="ChEBI" id="CHEBI:30616"/>
        <dbReference type="ChEBI" id="CHEBI:33019"/>
        <dbReference type="ChEBI" id="CHEBI:61963"/>
        <dbReference type="ChEBI" id="CHEBI:65315"/>
        <dbReference type="ChEBI" id="CHEBI:87170"/>
        <dbReference type="ChEBI" id="CHEBI:456215"/>
        <dbReference type="EC" id="2.8.1.13"/>
    </reaction>
</comment>
<dbReference type="InterPro" id="IPR004506">
    <property type="entry name" value="MnmA-like"/>
</dbReference>
<dbReference type="GO" id="GO:0005737">
    <property type="term" value="C:cytoplasm"/>
    <property type="evidence" value="ECO:0007669"/>
    <property type="project" value="UniProtKB-SubCell"/>
</dbReference>
<dbReference type="InterPro" id="IPR014729">
    <property type="entry name" value="Rossmann-like_a/b/a_fold"/>
</dbReference>
<feature type="active site" description="Nucleophile" evidence="9">
    <location>
        <position position="94"/>
    </location>
</feature>
<feature type="binding site" evidence="9">
    <location>
        <position position="32"/>
    </location>
    <ligand>
        <name>ATP</name>
        <dbReference type="ChEBI" id="CHEBI:30616"/>
    </ligand>
</feature>
<name>A0A1F6EKI0_9BACT</name>
<keyword evidence="9" id="KW-0963">Cytoplasm</keyword>
<evidence type="ECO:0000256" key="1">
    <source>
        <dbReference type="ARBA" id="ARBA00022555"/>
    </source>
</evidence>
<dbReference type="Gene3D" id="2.40.30.10">
    <property type="entry name" value="Translation factors"/>
    <property type="match status" value="1"/>
</dbReference>
<dbReference type="Pfam" id="PF03054">
    <property type="entry name" value="tRNA_Me_trans"/>
    <property type="match status" value="1"/>
</dbReference>
<feature type="region of interest" description="Interaction with target base in tRNA" evidence="9">
    <location>
        <begin position="89"/>
        <end position="91"/>
    </location>
</feature>
<comment type="similarity">
    <text evidence="9">Belongs to the MnmA/TRMU family.</text>
</comment>
<feature type="domain" description="tRNA-specific 2-thiouridylase MnmA-like C-terminal" evidence="10">
    <location>
        <begin position="293"/>
        <end position="355"/>
    </location>
</feature>
<accession>A0A1F6EKI0</accession>
<feature type="site" description="Interaction with tRNA" evidence="9">
    <location>
        <position position="339"/>
    </location>
</feature>
<organism evidence="12 13">
    <name type="scientific">Candidatus Kaiserbacteria bacterium RIFCSPLOWO2_01_FULL_54_20</name>
    <dbReference type="NCBI Taxonomy" id="1798513"/>
    <lineage>
        <taxon>Bacteria</taxon>
        <taxon>Candidatus Kaiseribacteriota</taxon>
    </lineage>
</organism>
<evidence type="ECO:0000256" key="4">
    <source>
        <dbReference type="ARBA" id="ARBA00022741"/>
    </source>
</evidence>
<evidence type="ECO:0000256" key="9">
    <source>
        <dbReference type="HAMAP-Rule" id="MF_00144"/>
    </source>
</evidence>
<dbReference type="GO" id="GO:0000049">
    <property type="term" value="F:tRNA binding"/>
    <property type="evidence" value="ECO:0007669"/>
    <property type="project" value="UniProtKB-KW"/>
</dbReference>
<dbReference type="NCBIfam" id="TIGR00420">
    <property type="entry name" value="trmU"/>
    <property type="match status" value="1"/>
</dbReference>
<dbReference type="Pfam" id="PF20258">
    <property type="entry name" value="tRNA_Me_trans_C"/>
    <property type="match status" value="1"/>
</dbReference>
<feature type="binding site" evidence="9">
    <location>
        <begin position="6"/>
        <end position="13"/>
    </location>
    <ligand>
        <name>ATP</name>
        <dbReference type="ChEBI" id="CHEBI:30616"/>
    </ligand>
</feature>
<dbReference type="EMBL" id="MFMA01000032">
    <property type="protein sequence ID" value="OGG73822.1"/>
    <property type="molecule type" value="Genomic_DNA"/>
</dbReference>
<evidence type="ECO:0000259" key="11">
    <source>
        <dbReference type="Pfam" id="PF20259"/>
    </source>
</evidence>
<dbReference type="InterPro" id="IPR046884">
    <property type="entry name" value="MnmA-like_central"/>
</dbReference>
<dbReference type="NCBIfam" id="NF001138">
    <property type="entry name" value="PRK00143.1"/>
    <property type="match status" value="1"/>
</dbReference>
<dbReference type="HAMAP" id="MF_00144">
    <property type="entry name" value="tRNA_thiouridyl_MnmA"/>
    <property type="match status" value="1"/>
</dbReference>
<reference evidence="12 13" key="1">
    <citation type="journal article" date="2016" name="Nat. Commun.">
        <title>Thousands of microbial genomes shed light on interconnected biogeochemical processes in an aquifer system.</title>
        <authorList>
            <person name="Anantharaman K."/>
            <person name="Brown C.T."/>
            <person name="Hug L.A."/>
            <person name="Sharon I."/>
            <person name="Castelle C.J."/>
            <person name="Probst A.J."/>
            <person name="Thomas B.C."/>
            <person name="Singh A."/>
            <person name="Wilkins M.J."/>
            <person name="Karaoz U."/>
            <person name="Brodie E.L."/>
            <person name="Williams K.H."/>
            <person name="Hubbard S.S."/>
            <person name="Banfield J.F."/>
        </authorList>
    </citation>
    <scope>NUCLEOTIDE SEQUENCE [LARGE SCALE GENOMIC DNA]</scope>
</reference>
<dbReference type="SUPFAM" id="SSF52402">
    <property type="entry name" value="Adenine nucleotide alpha hydrolases-like"/>
    <property type="match status" value="1"/>
</dbReference>
<evidence type="ECO:0000256" key="5">
    <source>
        <dbReference type="ARBA" id="ARBA00022840"/>
    </source>
</evidence>
<feature type="binding site" evidence="9">
    <location>
        <position position="118"/>
    </location>
    <ligand>
        <name>ATP</name>
        <dbReference type="ChEBI" id="CHEBI:30616"/>
    </ligand>
</feature>
<keyword evidence="5 9" id="KW-0067">ATP-binding</keyword>
<evidence type="ECO:0000259" key="10">
    <source>
        <dbReference type="Pfam" id="PF20258"/>
    </source>
</evidence>
<dbReference type="Gene3D" id="2.30.30.280">
    <property type="entry name" value="Adenine nucleotide alpha hydrolases-like domains"/>
    <property type="match status" value="1"/>
</dbReference>
<dbReference type="InterPro" id="IPR046885">
    <property type="entry name" value="MnmA-like_C"/>
</dbReference>
<gene>
    <name evidence="9" type="primary">mnmA</name>
    <name evidence="12" type="ORF">A3A40_00015</name>
</gene>
<evidence type="ECO:0000256" key="7">
    <source>
        <dbReference type="ARBA" id="ARBA00023157"/>
    </source>
</evidence>
<evidence type="ECO:0000256" key="6">
    <source>
        <dbReference type="ARBA" id="ARBA00022884"/>
    </source>
</evidence>
<dbReference type="EC" id="2.8.1.13" evidence="9"/>
<comment type="caution">
    <text evidence="12">The sequence shown here is derived from an EMBL/GenBank/DDBJ whole genome shotgun (WGS) entry which is preliminary data.</text>
</comment>
<dbReference type="GO" id="GO:0002143">
    <property type="term" value="P:tRNA wobble position uridine thiolation"/>
    <property type="evidence" value="ECO:0007669"/>
    <property type="project" value="TreeGrafter"/>
</dbReference>
<feature type="region of interest" description="Interaction with tRNA" evidence="9">
    <location>
        <begin position="312"/>
        <end position="313"/>
    </location>
</feature>
<keyword evidence="6 9" id="KW-0694">RNA-binding</keyword>
<dbReference type="GO" id="GO:0005524">
    <property type="term" value="F:ATP binding"/>
    <property type="evidence" value="ECO:0007669"/>
    <property type="project" value="UniProtKB-KW"/>
</dbReference>
<keyword evidence="1 9" id="KW-0820">tRNA-binding</keyword>
<keyword evidence="3 9" id="KW-0819">tRNA processing</keyword>
<dbReference type="STRING" id="1798513.A3A40_00015"/>
<comment type="function">
    <text evidence="9">Catalyzes the 2-thiolation of uridine at the wobble position (U34) of tRNA, leading to the formation of s(2)U34.</text>
</comment>
<dbReference type="GO" id="GO:0103016">
    <property type="term" value="F:tRNA-uridine 2-sulfurtransferase activity"/>
    <property type="evidence" value="ECO:0007669"/>
    <property type="project" value="UniProtKB-EC"/>
</dbReference>
<feature type="site" description="Interaction with tRNA" evidence="9">
    <location>
        <position position="119"/>
    </location>
</feature>
<dbReference type="CDD" id="cd01998">
    <property type="entry name" value="MnmA_TRMU-like"/>
    <property type="match status" value="1"/>
</dbReference>